<reference evidence="2 3" key="1">
    <citation type="submission" date="2019-12" db="EMBL/GenBank/DDBJ databases">
        <authorList>
            <person name="Alioto T."/>
            <person name="Alioto T."/>
            <person name="Gomez Garrido J."/>
        </authorList>
    </citation>
    <scope>NUCLEOTIDE SEQUENCE [LARGE SCALE GENOMIC DNA]</scope>
</reference>
<proteinExistence type="predicted"/>
<dbReference type="AlphaFoldDB" id="A0A8S0VDJ2"/>
<dbReference type="Gramene" id="OE9A057778T1">
    <property type="protein sequence ID" value="OE9A057778C1"/>
    <property type="gene ID" value="OE9A057778"/>
</dbReference>
<dbReference type="EMBL" id="CACTIH010009342">
    <property type="protein sequence ID" value="CAA3029970.1"/>
    <property type="molecule type" value="Genomic_DNA"/>
</dbReference>
<sequence length="60" mass="6476">MWNGVFGVGLMVVVAVGSVAVVVVGRRELVSLLLVLGDGFGQWFWVGWGGVGFHLLQEQF</sequence>
<evidence type="ECO:0000313" key="3">
    <source>
        <dbReference type="Proteomes" id="UP000594638"/>
    </source>
</evidence>
<keyword evidence="1" id="KW-1133">Transmembrane helix</keyword>
<gene>
    <name evidence="2" type="ORF">OLEA9_A057778</name>
</gene>
<feature type="transmembrane region" description="Helical" evidence="1">
    <location>
        <begin position="32"/>
        <end position="56"/>
    </location>
</feature>
<accession>A0A8S0VDJ2</accession>
<keyword evidence="1" id="KW-0472">Membrane</keyword>
<protein>
    <submittedName>
        <fullName evidence="2">Protein tesmin/TSO1-like CXC 2</fullName>
    </submittedName>
</protein>
<dbReference type="Proteomes" id="UP000594638">
    <property type="component" value="Unassembled WGS sequence"/>
</dbReference>
<keyword evidence="1" id="KW-0812">Transmembrane</keyword>
<feature type="transmembrane region" description="Helical" evidence="1">
    <location>
        <begin position="6"/>
        <end position="25"/>
    </location>
</feature>
<evidence type="ECO:0000256" key="1">
    <source>
        <dbReference type="SAM" id="Phobius"/>
    </source>
</evidence>
<comment type="caution">
    <text evidence="2">The sequence shown here is derived from an EMBL/GenBank/DDBJ whole genome shotgun (WGS) entry which is preliminary data.</text>
</comment>
<keyword evidence="3" id="KW-1185">Reference proteome</keyword>
<evidence type="ECO:0000313" key="2">
    <source>
        <dbReference type="EMBL" id="CAA3029970.1"/>
    </source>
</evidence>
<name>A0A8S0VDJ2_OLEEU</name>
<organism evidence="2 3">
    <name type="scientific">Olea europaea subsp. europaea</name>
    <dbReference type="NCBI Taxonomy" id="158383"/>
    <lineage>
        <taxon>Eukaryota</taxon>
        <taxon>Viridiplantae</taxon>
        <taxon>Streptophyta</taxon>
        <taxon>Embryophyta</taxon>
        <taxon>Tracheophyta</taxon>
        <taxon>Spermatophyta</taxon>
        <taxon>Magnoliopsida</taxon>
        <taxon>eudicotyledons</taxon>
        <taxon>Gunneridae</taxon>
        <taxon>Pentapetalae</taxon>
        <taxon>asterids</taxon>
        <taxon>lamiids</taxon>
        <taxon>Lamiales</taxon>
        <taxon>Oleaceae</taxon>
        <taxon>Oleeae</taxon>
        <taxon>Olea</taxon>
    </lineage>
</organism>